<dbReference type="InterPro" id="IPR034193">
    <property type="entry name" value="PCSK9_ProteinaseK-like"/>
</dbReference>
<feature type="domain" description="Inhibitor I9" evidence="9">
    <location>
        <begin position="31"/>
        <end position="110"/>
    </location>
</feature>
<evidence type="ECO:0000256" key="5">
    <source>
        <dbReference type="ARBA" id="ARBA00022825"/>
    </source>
</evidence>
<feature type="domain" description="Peptidase S8/S53" evidence="8">
    <location>
        <begin position="145"/>
        <end position="372"/>
    </location>
</feature>
<evidence type="ECO:0000313" key="11">
    <source>
        <dbReference type="Proteomes" id="UP000616885"/>
    </source>
</evidence>
<evidence type="ECO:0000256" key="7">
    <source>
        <dbReference type="SAM" id="SignalP"/>
    </source>
</evidence>
<keyword evidence="5 6" id="KW-0720">Serine protease</keyword>
<evidence type="ECO:0000313" key="10">
    <source>
        <dbReference type="EMBL" id="KAF9754087.1"/>
    </source>
</evidence>
<organism evidence="10 11">
    <name type="scientific">Bionectria ochroleuca</name>
    <name type="common">Gliocladium roseum</name>
    <dbReference type="NCBI Taxonomy" id="29856"/>
    <lineage>
        <taxon>Eukaryota</taxon>
        <taxon>Fungi</taxon>
        <taxon>Dikarya</taxon>
        <taxon>Ascomycota</taxon>
        <taxon>Pezizomycotina</taxon>
        <taxon>Sordariomycetes</taxon>
        <taxon>Hypocreomycetidae</taxon>
        <taxon>Hypocreales</taxon>
        <taxon>Bionectriaceae</taxon>
        <taxon>Clonostachys</taxon>
    </lineage>
</organism>
<feature type="active site" description="Charge relay system" evidence="6">
    <location>
        <position position="154"/>
    </location>
</feature>
<comment type="similarity">
    <text evidence="1 6">Belongs to the peptidase S8 family.</text>
</comment>
<accession>A0A8H7NE10</accession>
<feature type="signal peptide" evidence="7">
    <location>
        <begin position="1"/>
        <end position="20"/>
    </location>
</feature>
<dbReference type="Proteomes" id="UP000616885">
    <property type="component" value="Unassembled WGS sequence"/>
</dbReference>
<dbReference type="PROSITE" id="PS51892">
    <property type="entry name" value="SUBTILASE"/>
    <property type="match status" value="1"/>
</dbReference>
<dbReference type="InterPro" id="IPR022398">
    <property type="entry name" value="Peptidase_S8_His-AS"/>
</dbReference>
<evidence type="ECO:0000256" key="2">
    <source>
        <dbReference type="ARBA" id="ARBA00022670"/>
    </source>
</evidence>
<dbReference type="AlphaFoldDB" id="A0A8H7NE10"/>
<feature type="active site" description="Charge relay system" evidence="6">
    <location>
        <position position="339"/>
    </location>
</feature>
<dbReference type="CDD" id="cd04077">
    <property type="entry name" value="Peptidases_S8_PCSK9_ProteinaseK_like"/>
    <property type="match status" value="1"/>
</dbReference>
<dbReference type="PROSITE" id="PS00137">
    <property type="entry name" value="SUBTILASE_HIS"/>
    <property type="match status" value="1"/>
</dbReference>
<dbReference type="Gene3D" id="3.40.50.200">
    <property type="entry name" value="Peptidase S8/S53 domain"/>
    <property type="match status" value="1"/>
</dbReference>
<dbReference type="Gene3D" id="3.30.70.80">
    <property type="entry name" value="Peptidase S8 propeptide/proteinase inhibitor I9"/>
    <property type="match status" value="1"/>
</dbReference>
<keyword evidence="4 6" id="KW-0378">Hydrolase</keyword>
<keyword evidence="2 6" id="KW-0645">Protease</keyword>
<dbReference type="InterPro" id="IPR010259">
    <property type="entry name" value="S8pro/Inhibitor_I9"/>
</dbReference>
<name>A0A8H7NE10_BIOOC</name>
<dbReference type="Pfam" id="PF00082">
    <property type="entry name" value="Peptidase_S8"/>
    <property type="match status" value="1"/>
</dbReference>
<proteinExistence type="inferred from homology"/>
<dbReference type="PANTHER" id="PTHR43806:SF58">
    <property type="entry name" value="ALKALINE PROTEASE 1-RELATED"/>
    <property type="match status" value="1"/>
</dbReference>
<dbReference type="Pfam" id="PF05922">
    <property type="entry name" value="Inhibitor_I9"/>
    <property type="match status" value="1"/>
</dbReference>
<feature type="active site" description="Charge relay system" evidence="6">
    <location>
        <position position="182"/>
    </location>
</feature>
<evidence type="ECO:0000259" key="9">
    <source>
        <dbReference type="Pfam" id="PF05922"/>
    </source>
</evidence>
<sequence length="422" mass="44257">MRFSQTLLQAITGFAAVASALPASTSGETKKYLVKLKSSLDADLTAHTKWVSEVHSRSLSRRGGETAGVEKQFSFPGYQGYAGSFDEETLEAIRASPEVAEVEPELVVSTLETISQENAPWALSIISNANPPSSSSAYHYDSSAGEGSFIYVFDSGILLDHADFEGRAVAGYTGSDPTDLEHGTGVASMAGGATFGVAKKATLVNVQVMGSASGSTTTIVDGMTWTVNDIVSKNRVGKSVINMSLSTPTTSKVLNDAVQAAIDNGIPVVAAAGNSNEDSVNTSPANQPNAIAVAACNKNYQRWAYSNWGSTVDIFAPGQEVTVASATGTNASRISSGTSEAAPVVAGVVAYLLALEGPRTPAEIKTRLEELAIKDKITDTKEVPNLLLYNGIGSRGQFSGVQPLPRLCNYSPLLIEVLFQFI</sequence>
<protein>
    <recommendedName>
        <fullName evidence="12">Peptidase S8/S53 domain-containing protein</fullName>
    </recommendedName>
</protein>
<evidence type="ECO:0000256" key="1">
    <source>
        <dbReference type="ARBA" id="ARBA00011073"/>
    </source>
</evidence>
<dbReference type="EMBL" id="JADCTT010000004">
    <property type="protein sequence ID" value="KAF9754087.1"/>
    <property type="molecule type" value="Genomic_DNA"/>
</dbReference>
<gene>
    <name evidence="10" type="ORF">IM811_012845</name>
</gene>
<dbReference type="InterPro" id="IPR037045">
    <property type="entry name" value="S8pro/Inhibitor_I9_sf"/>
</dbReference>
<evidence type="ECO:0000259" key="8">
    <source>
        <dbReference type="Pfam" id="PF00082"/>
    </source>
</evidence>
<reference evidence="10" key="1">
    <citation type="submission" date="2020-10" db="EMBL/GenBank/DDBJ databases">
        <title>High-Quality Genome Resource of Clonostachys rosea strain S41 by Oxford Nanopore Long-Read Sequencing.</title>
        <authorList>
            <person name="Wang H."/>
        </authorList>
    </citation>
    <scope>NUCLEOTIDE SEQUENCE</scope>
    <source>
        <strain evidence="10">S41</strain>
    </source>
</reference>
<evidence type="ECO:0008006" key="12">
    <source>
        <dbReference type="Google" id="ProtNLM"/>
    </source>
</evidence>
<evidence type="ECO:0000256" key="4">
    <source>
        <dbReference type="ARBA" id="ARBA00022801"/>
    </source>
</evidence>
<comment type="caution">
    <text evidence="10">The sequence shown here is derived from an EMBL/GenBank/DDBJ whole genome shotgun (WGS) entry which is preliminary data.</text>
</comment>
<dbReference type="InterPro" id="IPR036852">
    <property type="entry name" value="Peptidase_S8/S53_dom_sf"/>
</dbReference>
<dbReference type="InterPro" id="IPR015500">
    <property type="entry name" value="Peptidase_S8_subtilisin-rel"/>
</dbReference>
<dbReference type="PRINTS" id="PR00723">
    <property type="entry name" value="SUBTILISIN"/>
</dbReference>
<dbReference type="SUPFAM" id="SSF52743">
    <property type="entry name" value="Subtilisin-like"/>
    <property type="match status" value="1"/>
</dbReference>
<evidence type="ECO:0000256" key="6">
    <source>
        <dbReference type="PROSITE-ProRule" id="PRU01240"/>
    </source>
</evidence>
<dbReference type="GO" id="GO:0004252">
    <property type="term" value="F:serine-type endopeptidase activity"/>
    <property type="evidence" value="ECO:0007669"/>
    <property type="project" value="UniProtKB-UniRule"/>
</dbReference>
<dbReference type="PROSITE" id="PS00138">
    <property type="entry name" value="SUBTILASE_SER"/>
    <property type="match status" value="1"/>
</dbReference>
<keyword evidence="3 7" id="KW-0732">Signal</keyword>
<dbReference type="PANTHER" id="PTHR43806">
    <property type="entry name" value="PEPTIDASE S8"/>
    <property type="match status" value="1"/>
</dbReference>
<dbReference type="InterPro" id="IPR000209">
    <property type="entry name" value="Peptidase_S8/S53_dom"/>
</dbReference>
<dbReference type="InterPro" id="IPR050131">
    <property type="entry name" value="Peptidase_S8_subtilisin-like"/>
</dbReference>
<dbReference type="InterPro" id="IPR023828">
    <property type="entry name" value="Peptidase_S8_Ser-AS"/>
</dbReference>
<evidence type="ECO:0000256" key="3">
    <source>
        <dbReference type="ARBA" id="ARBA00022729"/>
    </source>
</evidence>
<dbReference type="GO" id="GO:0006508">
    <property type="term" value="P:proteolysis"/>
    <property type="evidence" value="ECO:0007669"/>
    <property type="project" value="UniProtKB-KW"/>
</dbReference>
<dbReference type="GO" id="GO:0005576">
    <property type="term" value="C:extracellular region"/>
    <property type="evidence" value="ECO:0007669"/>
    <property type="project" value="UniProtKB-ARBA"/>
</dbReference>
<feature type="chain" id="PRO_5033986852" description="Peptidase S8/S53 domain-containing protein" evidence="7">
    <location>
        <begin position="21"/>
        <end position="422"/>
    </location>
</feature>